<comment type="caution">
    <text evidence="1">The sequence shown here is derived from an EMBL/GenBank/DDBJ whole genome shotgun (WGS) entry which is preliminary data.</text>
</comment>
<name>A0A5B7G498_PORTR</name>
<protein>
    <submittedName>
        <fullName evidence="1">Uncharacterized protein</fullName>
    </submittedName>
</protein>
<organism evidence="1 2">
    <name type="scientific">Portunus trituberculatus</name>
    <name type="common">Swimming crab</name>
    <name type="synonym">Neptunus trituberculatus</name>
    <dbReference type="NCBI Taxonomy" id="210409"/>
    <lineage>
        <taxon>Eukaryota</taxon>
        <taxon>Metazoa</taxon>
        <taxon>Ecdysozoa</taxon>
        <taxon>Arthropoda</taxon>
        <taxon>Crustacea</taxon>
        <taxon>Multicrustacea</taxon>
        <taxon>Malacostraca</taxon>
        <taxon>Eumalacostraca</taxon>
        <taxon>Eucarida</taxon>
        <taxon>Decapoda</taxon>
        <taxon>Pleocyemata</taxon>
        <taxon>Brachyura</taxon>
        <taxon>Eubrachyura</taxon>
        <taxon>Portunoidea</taxon>
        <taxon>Portunidae</taxon>
        <taxon>Portuninae</taxon>
        <taxon>Portunus</taxon>
    </lineage>
</organism>
<proteinExistence type="predicted"/>
<accession>A0A5B7G498</accession>
<reference evidence="1 2" key="1">
    <citation type="submission" date="2019-05" db="EMBL/GenBank/DDBJ databases">
        <title>Another draft genome of Portunus trituberculatus and its Hox gene families provides insights of decapod evolution.</title>
        <authorList>
            <person name="Jeong J.-H."/>
            <person name="Song I."/>
            <person name="Kim S."/>
            <person name="Choi T."/>
            <person name="Kim D."/>
            <person name="Ryu S."/>
            <person name="Kim W."/>
        </authorList>
    </citation>
    <scope>NUCLEOTIDE SEQUENCE [LARGE SCALE GENOMIC DNA]</scope>
    <source>
        <tissue evidence="1">Muscle</tissue>
    </source>
</reference>
<evidence type="ECO:0000313" key="2">
    <source>
        <dbReference type="Proteomes" id="UP000324222"/>
    </source>
</evidence>
<sequence>MDQRVHSTSVRCGQACATSVWLGSRISHVSAPYTPCAPSCVLTANKPSNWCASLSGAPLQRTDAGSHSSCSV</sequence>
<dbReference type="Proteomes" id="UP000324222">
    <property type="component" value="Unassembled WGS sequence"/>
</dbReference>
<dbReference type="EMBL" id="VSRR010012783">
    <property type="protein sequence ID" value="MPC54970.1"/>
    <property type="molecule type" value="Genomic_DNA"/>
</dbReference>
<dbReference type="AlphaFoldDB" id="A0A5B7G498"/>
<evidence type="ECO:0000313" key="1">
    <source>
        <dbReference type="EMBL" id="MPC54970.1"/>
    </source>
</evidence>
<gene>
    <name evidence="1" type="ORF">E2C01_048900</name>
</gene>
<keyword evidence="2" id="KW-1185">Reference proteome</keyword>